<dbReference type="PROSITE" id="PS51160">
    <property type="entry name" value="ACYLPHOSPHATASE_3"/>
    <property type="match status" value="1"/>
</dbReference>
<keyword evidence="9" id="KW-1185">Reference proteome</keyword>
<name>A0A1R3XAE6_9BACT</name>
<reference evidence="9" key="1">
    <citation type="submission" date="2017-01" db="EMBL/GenBank/DDBJ databases">
        <authorList>
            <person name="Varghese N."/>
            <person name="Submissions S."/>
        </authorList>
    </citation>
    <scope>NUCLEOTIDE SEQUENCE [LARGE SCALE GENOMIC DNA]</scope>
    <source>
        <strain evidence="9">LP100</strain>
    </source>
</reference>
<evidence type="ECO:0000313" key="8">
    <source>
        <dbReference type="EMBL" id="SIT88047.1"/>
    </source>
</evidence>
<feature type="active site" evidence="4">
    <location>
        <position position="51"/>
    </location>
</feature>
<dbReference type="PROSITE" id="PS00150">
    <property type="entry name" value="ACYLPHOSPHATASE_1"/>
    <property type="match status" value="1"/>
</dbReference>
<gene>
    <name evidence="8" type="ORF">SAMN05444128_1765</name>
</gene>
<dbReference type="PRINTS" id="PR00112">
    <property type="entry name" value="ACYLPHPHTASE"/>
</dbReference>
<dbReference type="PANTHER" id="PTHR47268">
    <property type="entry name" value="ACYLPHOSPHATASE"/>
    <property type="match status" value="1"/>
</dbReference>
<evidence type="ECO:0000256" key="3">
    <source>
        <dbReference type="ARBA" id="ARBA00047645"/>
    </source>
</evidence>
<evidence type="ECO:0000259" key="7">
    <source>
        <dbReference type="PROSITE" id="PS51160"/>
    </source>
</evidence>
<dbReference type="EMBL" id="FTPP01000002">
    <property type="protein sequence ID" value="SIT88047.1"/>
    <property type="molecule type" value="Genomic_DNA"/>
</dbReference>
<feature type="domain" description="Acylphosphatase-like" evidence="7">
    <location>
        <begin position="18"/>
        <end position="105"/>
    </location>
</feature>
<dbReference type="InterPro" id="IPR001792">
    <property type="entry name" value="Acylphosphatase-like_dom"/>
</dbReference>
<keyword evidence="4 5" id="KW-0378">Hydrolase</keyword>
<dbReference type="GO" id="GO:0003998">
    <property type="term" value="F:acylphosphatase activity"/>
    <property type="evidence" value="ECO:0007669"/>
    <property type="project" value="UniProtKB-EC"/>
</dbReference>
<feature type="active site" evidence="4">
    <location>
        <position position="33"/>
    </location>
</feature>
<dbReference type="Proteomes" id="UP000187181">
    <property type="component" value="Unassembled WGS sequence"/>
</dbReference>
<dbReference type="SUPFAM" id="SSF54975">
    <property type="entry name" value="Acylphosphatase/BLUF domain-like"/>
    <property type="match status" value="1"/>
</dbReference>
<sequence>MRVNELYLYLMENKDKKRVAMRIHGRVQGVFFRASTQGKALELGLYGFVQNEPDGTVYLEAEGNPEALKQLEKWAHQGPDRARVEKVEVEEKEGLAGFERFEQRR</sequence>
<dbReference type="InterPro" id="IPR036046">
    <property type="entry name" value="Acylphosphatase-like_dom_sf"/>
</dbReference>
<proteinExistence type="inferred from homology"/>
<evidence type="ECO:0000256" key="2">
    <source>
        <dbReference type="ARBA" id="ARBA00012150"/>
    </source>
</evidence>
<comment type="catalytic activity">
    <reaction evidence="3 4 5">
        <text>an acyl phosphate + H2O = a carboxylate + phosphate + H(+)</text>
        <dbReference type="Rhea" id="RHEA:14965"/>
        <dbReference type="ChEBI" id="CHEBI:15377"/>
        <dbReference type="ChEBI" id="CHEBI:15378"/>
        <dbReference type="ChEBI" id="CHEBI:29067"/>
        <dbReference type="ChEBI" id="CHEBI:43474"/>
        <dbReference type="ChEBI" id="CHEBI:59918"/>
        <dbReference type="EC" id="3.6.1.7"/>
    </reaction>
</comment>
<evidence type="ECO:0000256" key="1">
    <source>
        <dbReference type="ARBA" id="ARBA00005614"/>
    </source>
</evidence>
<evidence type="ECO:0000256" key="5">
    <source>
        <dbReference type="RuleBase" id="RU000553"/>
    </source>
</evidence>
<dbReference type="AlphaFoldDB" id="A0A1R3XAE6"/>
<dbReference type="InterPro" id="IPR020456">
    <property type="entry name" value="Acylphosphatase"/>
</dbReference>
<dbReference type="PANTHER" id="PTHR47268:SF4">
    <property type="entry name" value="ACYLPHOSPHATASE"/>
    <property type="match status" value="1"/>
</dbReference>
<accession>A0A1R3XAE6</accession>
<dbReference type="EC" id="3.6.1.7" evidence="2 4"/>
<protein>
    <recommendedName>
        <fullName evidence="2 4">Acylphosphatase</fullName>
        <ecNumber evidence="2 4">3.6.1.7</ecNumber>
    </recommendedName>
</protein>
<dbReference type="Gene3D" id="3.30.70.100">
    <property type="match status" value="1"/>
</dbReference>
<dbReference type="PROSITE" id="PS00151">
    <property type="entry name" value="ACYLPHOSPHATASE_2"/>
    <property type="match status" value="1"/>
</dbReference>
<organism evidence="8 9">
    <name type="scientific">Pontibacter indicus</name>
    <dbReference type="NCBI Taxonomy" id="1317125"/>
    <lineage>
        <taxon>Bacteria</taxon>
        <taxon>Pseudomonadati</taxon>
        <taxon>Bacteroidota</taxon>
        <taxon>Cytophagia</taxon>
        <taxon>Cytophagales</taxon>
        <taxon>Hymenobacteraceae</taxon>
        <taxon>Pontibacter</taxon>
    </lineage>
</organism>
<evidence type="ECO:0000256" key="4">
    <source>
        <dbReference type="PROSITE-ProRule" id="PRU00520"/>
    </source>
</evidence>
<comment type="similarity">
    <text evidence="1 6">Belongs to the acylphosphatase family.</text>
</comment>
<dbReference type="InterPro" id="IPR017968">
    <property type="entry name" value="Acylphosphatase_CS"/>
</dbReference>
<evidence type="ECO:0000256" key="6">
    <source>
        <dbReference type="RuleBase" id="RU004168"/>
    </source>
</evidence>
<dbReference type="Pfam" id="PF00708">
    <property type="entry name" value="Acylphosphatase"/>
    <property type="match status" value="1"/>
</dbReference>
<dbReference type="STRING" id="1317125.SAMN05444128_1765"/>
<evidence type="ECO:0000313" key="9">
    <source>
        <dbReference type="Proteomes" id="UP000187181"/>
    </source>
</evidence>